<reference evidence="2" key="1">
    <citation type="journal article" date="2019" name="Int. J. Syst. Evol. Microbiol.">
        <title>The Global Catalogue of Microorganisms (GCM) 10K type strain sequencing project: providing services to taxonomists for standard genome sequencing and annotation.</title>
        <authorList>
            <consortium name="The Broad Institute Genomics Platform"/>
            <consortium name="The Broad Institute Genome Sequencing Center for Infectious Disease"/>
            <person name="Wu L."/>
            <person name="Ma J."/>
        </authorList>
    </citation>
    <scope>NUCLEOTIDE SEQUENCE [LARGE SCALE GENOMIC DNA]</scope>
    <source>
        <strain evidence="2">JCM 17906</strain>
    </source>
</reference>
<comment type="caution">
    <text evidence="1">The sequence shown here is derived from an EMBL/GenBank/DDBJ whole genome shotgun (WGS) entry which is preliminary data.</text>
</comment>
<evidence type="ECO:0000313" key="1">
    <source>
        <dbReference type="EMBL" id="GAA4549190.1"/>
    </source>
</evidence>
<sequence length="207" mass="23330">MELVAVTYAHRRRDEWKVDVSVDSTEARQPDAPAAHERRHEGSVRRIVVTVFLVASLSAIFVQNMPTSVIKAGLIVAAQPYLNLTGLDQGWSIFSPNPRQQSVFVLARIERADGSVELRPVPTGIGLSEYWGYRWQKYGESLASPTEGRPLWRPYAEWLVEQDRQAGGKPVRVTLLRRVSNNPPPGPWADALPYVEQPFYTVPVLDR</sequence>
<gene>
    <name evidence="1" type="ORF">GCM10023175_36810</name>
</gene>
<evidence type="ECO:0000313" key="2">
    <source>
        <dbReference type="Proteomes" id="UP001501598"/>
    </source>
</evidence>
<dbReference type="EMBL" id="BAABGT010000047">
    <property type="protein sequence ID" value="GAA4549190.1"/>
    <property type="molecule type" value="Genomic_DNA"/>
</dbReference>
<organism evidence="1 2">
    <name type="scientific">Pseudonocardia xishanensis</name>
    <dbReference type="NCBI Taxonomy" id="630995"/>
    <lineage>
        <taxon>Bacteria</taxon>
        <taxon>Bacillati</taxon>
        <taxon>Actinomycetota</taxon>
        <taxon>Actinomycetes</taxon>
        <taxon>Pseudonocardiales</taxon>
        <taxon>Pseudonocardiaceae</taxon>
        <taxon>Pseudonocardia</taxon>
    </lineage>
</organism>
<dbReference type="RefSeq" id="WP_345419701.1">
    <property type="nucleotide sequence ID" value="NZ_BAABGT010000047.1"/>
</dbReference>
<name>A0ABP8RVA9_9PSEU</name>
<dbReference type="Proteomes" id="UP001501598">
    <property type="component" value="Unassembled WGS sequence"/>
</dbReference>
<keyword evidence="2" id="KW-1185">Reference proteome</keyword>
<protein>
    <submittedName>
        <fullName evidence="1">Uncharacterized protein</fullName>
    </submittedName>
</protein>
<proteinExistence type="predicted"/>
<accession>A0ABP8RVA9</accession>